<accession>A0A3D0KHK6</accession>
<protein>
    <submittedName>
        <fullName evidence="1">Uncharacterized protein</fullName>
    </submittedName>
</protein>
<sequence length="132" mass="14859">MSHSAKTPRTICQFRVSPSIPTIRFDPSQDTPIIAQFTSRRGKRTVLFVGADHASVWIRQDSLEGALPVTLLEGVVREADRRFIVGLVQPHWARVAQEWVFRGHIDMQALADQTLLAAVNKRDEDAELQRAS</sequence>
<name>A0A3D0KHK6_9GAMM</name>
<reference evidence="1" key="1">
    <citation type="journal article" date="2018" name="Nat. Biotechnol.">
        <title>A standardized bacterial taxonomy based on genome phylogeny substantially revises the tree of life.</title>
        <authorList>
            <person name="Parks D.H."/>
            <person name="Chuvochina M."/>
            <person name="Waite D.W."/>
            <person name="Rinke C."/>
            <person name="Skarshewski A."/>
            <person name="Chaumeil P.A."/>
            <person name="Hugenholtz P."/>
        </authorList>
    </citation>
    <scope>NUCLEOTIDE SEQUENCE [LARGE SCALE GENOMIC DNA]</scope>
    <source>
        <strain evidence="1">UBA11284</strain>
    </source>
</reference>
<organism evidence="1">
    <name type="scientific">Halomonas campaniensis</name>
    <dbReference type="NCBI Taxonomy" id="213554"/>
    <lineage>
        <taxon>Bacteria</taxon>
        <taxon>Pseudomonadati</taxon>
        <taxon>Pseudomonadota</taxon>
        <taxon>Gammaproteobacteria</taxon>
        <taxon>Oceanospirillales</taxon>
        <taxon>Halomonadaceae</taxon>
        <taxon>Halomonas</taxon>
    </lineage>
</organism>
<proteinExistence type="predicted"/>
<comment type="caution">
    <text evidence="1">The sequence shown here is derived from an EMBL/GenBank/DDBJ whole genome shotgun (WGS) entry which is preliminary data.</text>
</comment>
<dbReference type="AlphaFoldDB" id="A0A3D0KHK6"/>
<evidence type="ECO:0000313" key="1">
    <source>
        <dbReference type="EMBL" id="HCA02659.1"/>
    </source>
</evidence>
<dbReference type="EMBL" id="DOTR01000055">
    <property type="protein sequence ID" value="HCA02659.1"/>
    <property type="molecule type" value="Genomic_DNA"/>
</dbReference>
<gene>
    <name evidence="1" type="ORF">DEO68_10855</name>
</gene>